<gene>
    <name evidence="3" type="primary">LOC117652261</name>
</gene>
<accession>A0A6P9A9T3</accession>
<dbReference type="Proteomes" id="UP000515158">
    <property type="component" value="Unplaced"/>
</dbReference>
<feature type="chain" id="PRO_5028059770" evidence="1">
    <location>
        <begin position="20"/>
        <end position="240"/>
    </location>
</feature>
<reference evidence="3" key="1">
    <citation type="submission" date="2025-08" db="UniProtKB">
        <authorList>
            <consortium name="RefSeq"/>
        </authorList>
    </citation>
    <scope>IDENTIFICATION</scope>
    <source>
        <tissue evidence="3">Total insect</tissue>
    </source>
</reference>
<keyword evidence="2" id="KW-1185">Reference proteome</keyword>
<dbReference type="GeneID" id="117652261"/>
<dbReference type="RefSeq" id="XP_034252921.1">
    <property type="nucleotide sequence ID" value="XM_034397030.1"/>
</dbReference>
<keyword evidence="1" id="KW-0732">Signal</keyword>
<dbReference type="KEGG" id="tpal:117652261"/>
<proteinExistence type="predicted"/>
<protein>
    <submittedName>
        <fullName evidence="3">Uncharacterized protein LOC117652261</fullName>
    </submittedName>
</protein>
<feature type="signal peptide" evidence="1">
    <location>
        <begin position="1"/>
        <end position="19"/>
    </location>
</feature>
<evidence type="ECO:0000313" key="2">
    <source>
        <dbReference type="Proteomes" id="UP000515158"/>
    </source>
</evidence>
<organism evidence="3">
    <name type="scientific">Thrips palmi</name>
    <name type="common">Melon thrips</name>
    <dbReference type="NCBI Taxonomy" id="161013"/>
    <lineage>
        <taxon>Eukaryota</taxon>
        <taxon>Metazoa</taxon>
        <taxon>Ecdysozoa</taxon>
        <taxon>Arthropoda</taxon>
        <taxon>Hexapoda</taxon>
        <taxon>Insecta</taxon>
        <taxon>Pterygota</taxon>
        <taxon>Neoptera</taxon>
        <taxon>Paraneoptera</taxon>
        <taxon>Thysanoptera</taxon>
        <taxon>Terebrantia</taxon>
        <taxon>Thripoidea</taxon>
        <taxon>Thripidae</taxon>
        <taxon>Thrips</taxon>
    </lineage>
</organism>
<name>A0A6P9A9T3_THRPL</name>
<dbReference type="OrthoDB" id="8195785at2759"/>
<dbReference type="AlphaFoldDB" id="A0A6P9A9T3"/>
<sequence>MAVLRVFAVLAFVAVTSVATTDSAAAVKEAQALAKALPAPLQQQWTAKIAQQTKNLTAAEKKLEGQFTGESLKGVTAAFAELDKVEQKILANITAFVKLQSTQTDAIIKNYTSLLTARAASPSTEEKPIHDVRADATAAINSWVPLLASVHQYAAQAFESAVRAQATALSKSLSNPVNDQVRVAITNAGIQLLEVLVQEQNADTFLLTSTQFNSFQNFFQKSEDALIQLLVEAKNKKTSQ</sequence>
<evidence type="ECO:0000256" key="1">
    <source>
        <dbReference type="SAM" id="SignalP"/>
    </source>
</evidence>
<evidence type="ECO:0000313" key="3">
    <source>
        <dbReference type="RefSeq" id="XP_034252921.1"/>
    </source>
</evidence>
<dbReference type="InParanoid" id="A0A6P9A9T3"/>